<feature type="domain" description="Reverse transcriptase" evidence="1">
    <location>
        <begin position="1"/>
        <end position="55"/>
    </location>
</feature>
<dbReference type="GeneID" id="105180058"/>
<dbReference type="GO" id="GO:0003676">
    <property type="term" value="F:nucleic acid binding"/>
    <property type="evidence" value="ECO:0007669"/>
    <property type="project" value="InterPro"/>
</dbReference>
<dbReference type="InterPro" id="IPR036397">
    <property type="entry name" value="RNaseH_sf"/>
</dbReference>
<gene>
    <name evidence="4" type="primary">LOC105180058</name>
</gene>
<dbReference type="RefSeq" id="XP_011102020.1">
    <property type="nucleotide sequence ID" value="XM_011103718.1"/>
</dbReference>
<dbReference type="PANTHER" id="PTHR48475">
    <property type="entry name" value="RIBONUCLEASE H"/>
    <property type="match status" value="1"/>
</dbReference>
<dbReference type="InterPro" id="IPR043128">
    <property type="entry name" value="Rev_trsase/Diguanyl_cyclase"/>
</dbReference>
<accession>A0A6I9UN38</accession>
<dbReference type="PROSITE" id="PS50879">
    <property type="entry name" value="RNASE_H_1"/>
    <property type="match status" value="1"/>
</dbReference>
<dbReference type="Gene3D" id="3.30.420.10">
    <property type="entry name" value="Ribonuclease H-like superfamily/Ribonuclease H"/>
    <property type="match status" value="1"/>
</dbReference>
<dbReference type="OrthoDB" id="1934387at2759"/>
<dbReference type="Proteomes" id="UP000504604">
    <property type="component" value="Unplaced"/>
</dbReference>
<dbReference type="InterPro" id="IPR000477">
    <property type="entry name" value="RT_dom"/>
</dbReference>
<protein>
    <submittedName>
        <fullName evidence="4">Uncharacterized protein LOC105180058</fullName>
    </submittedName>
</protein>
<feature type="domain" description="RNase H type-1" evidence="2">
    <location>
        <begin position="194"/>
        <end position="323"/>
    </location>
</feature>
<keyword evidence="3" id="KW-1185">Reference proteome</keyword>
<evidence type="ECO:0000313" key="4">
    <source>
        <dbReference type="RefSeq" id="XP_011102020.1"/>
    </source>
</evidence>
<dbReference type="Pfam" id="PF00078">
    <property type="entry name" value="RVT_1"/>
    <property type="match status" value="1"/>
</dbReference>
<dbReference type="PANTHER" id="PTHR48475:SF2">
    <property type="entry name" value="RIBONUCLEASE H"/>
    <property type="match status" value="1"/>
</dbReference>
<dbReference type="Gene3D" id="3.30.70.270">
    <property type="match status" value="2"/>
</dbReference>
<name>A0A6I9UN38_SESIN</name>
<dbReference type="InParanoid" id="A0A6I9UN38"/>
<dbReference type="InterPro" id="IPR002156">
    <property type="entry name" value="RNaseH_domain"/>
</dbReference>
<dbReference type="CDD" id="cd09279">
    <property type="entry name" value="RNase_HI_like"/>
    <property type="match status" value="1"/>
</dbReference>
<evidence type="ECO:0000259" key="1">
    <source>
        <dbReference type="PROSITE" id="PS50878"/>
    </source>
</evidence>
<dbReference type="SUPFAM" id="SSF56672">
    <property type="entry name" value="DNA/RNA polymerases"/>
    <property type="match status" value="1"/>
</dbReference>
<dbReference type="AlphaFoldDB" id="A0A6I9UN38"/>
<evidence type="ECO:0000259" key="2">
    <source>
        <dbReference type="PROSITE" id="PS50879"/>
    </source>
</evidence>
<proteinExistence type="predicted"/>
<dbReference type="Gene3D" id="1.10.340.70">
    <property type="match status" value="1"/>
</dbReference>
<reference evidence="4" key="1">
    <citation type="submission" date="2025-08" db="UniProtKB">
        <authorList>
            <consortium name="RefSeq"/>
        </authorList>
    </citation>
    <scope>IDENTIFICATION</scope>
</reference>
<dbReference type="GO" id="GO:0004523">
    <property type="term" value="F:RNA-DNA hybrid ribonuclease activity"/>
    <property type="evidence" value="ECO:0007669"/>
    <property type="project" value="InterPro"/>
</dbReference>
<evidence type="ECO:0000313" key="3">
    <source>
        <dbReference type="Proteomes" id="UP000504604"/>
    </source>
</evidence>
<organism evidence="3 4">
    <name type="scientific">Sesamum indicum</name>
    <name type="common">Oriental sesame</name>
    <name type="synonym">Sesamum orientale</name>
    <dbReference type="NCBI Taxonomy" id="4182"/>
    <lineage>
        <taxon>Eukaryota</taxon>
        <taxon>Viridiplantae</taxon>
        <taxon>Streptophyta</taxon>
        <taxon>Embryophyta</taxon>
        <taxon>Tracheophyta</taxon>
        <taxon>Spermatophyta</taxon>
        <taxon>Magnoliopsida</taxon>
        <taxon>eudicotyledons</taxon>
        <taxon>Gunneridae</taxon>
        <taxon>Pentapetalae</taxon>
        <taxon>asterids</taxon>
        <taxon>lamiids</taxon>
        <taxon>Lamiales</taxon>
        <taxon>Pedaliaceae</taxon>
        <taxon>Sesamum</taxon>
    </lineage>
</organism>
<sequence length="457" mass="50928">MEVYIDDMLVKSVKEQDHVKDLEECFQILKAFGMKLNPAKCTFGVRGGKFLGYMISERGIEANPEKISVIMNMRPPKSIKEVQKIAGKLASLNRFISQSVDKGLHFFRILRGAAKFKWDKSSQEAFDALKRYLSSPPLLTKPRTGPSTFTWQFLEKRLARFWYDGKTESTTPCIKAQALADFIVELAYDEAGISTPSWSLHVDGSSTSTGSKAGIVLESPEGDKFEYAIKLEYPSSNNEAEYEAILAGGELALAVGARKIVIYSDSQLLVNQIQGSFETRDEKMAKYSLKAKTLLEKFEEASVIQVSRTENIVADQLAKLASSMAAIRSRKITFLSLERAVIEEKEEIMCADPTPLSWKEDIVNFLTKGAVPENQKEAKALRGKASRFVMMDGDLYKRGFSLPLLKCLTSEEGNYVLREIHDGICGNHLGGKALAGKALRQGFFWPTMLSDAHGLVR</sequence>
<dbReference type="KEGG" id="sind:105180058"/>
<dbReference type="InterPro" id="IPR043502">
    <property type="entry name" value="DNA/RNA_pol_sf"/>
</dbReference>
<dbReference type="Pfam" id="PF13456">
    <property type="entry name" value="RVT_3"/>
    <property type="match status" value="1"/>
</dbReference>
<dbReference type="PROSITE" id="PS50878">
    <property type="entry name" value="RT_POL"/>
    <property type="match status" value="1"/>
</dbReference>